<name>A0A816XNY3_BRANA</name>
<protein>
    <submittedName>
        <fullName evidence="1">(rape) hypothetical protein</fullName>
    </submittedName>
</protein>
<sequence length="51" mass="6277">MFFFSFLRALWEIFLHMFTRNVNSTREQNFEFYLVCNVLSFAMLNTLFQVL</sequence>
<evidence type="ECO:0000313" key="1">
    <source>
        <dbReference type="EMBL" id="CAF2147573.1"/>
    </source>
</evidence>
<accession>A0A816XNY3</accession>
<dbReference type="AlphaFoldDB" id="A0A816XNY3"/>
<proteinExistence type="predicted"/>
<dbReference type="EMBL" id="HG994355">
    <property type="protein sequence ID" value="CAF2147573.1"/>
    <property type="molecule type" value="Genomic_DNA"/>
</dbReference>
<gene>
    <name evidence="1" type="ORF">DARMORV10_A01P06530.1</name>
</gene>
<dbReference type="Proteomes" id="UP001295469">
    <property type="component" value="Chromosome A01"/>
</dbReference>
<organism evidence="1">
    <name type="scientific">Brassica napus</name>
    <name type="common">Rape</name>
    <dbReference type="NCBI Taxonomy" id="3708"/>
    <lineage>
        <taxon>Eukaryota</taxon>
        <taxon>Viridiplantae</taxon>
        <taxon>Streptophyta</taxon>
        <taxon>Embryophyta</taxon>
        <taxon>Tracheophyta</taxon>
        <taxon>Spermatophyta</taxon>
        <taxon>Magnoliopsida</taxon>
        <taxon>eudicotyledons</taxon>
        <taxon>Gunneridae</taxon>
        <taxon>Pentapetalae</taxon>
        <taxon>rosids</taxon>
        <taxon>malvids</taxon>
        <taxon>Brassicales</taxon>
        <taxon>Brassicaceae</taxon>
        <taxon>Brassiceae</taxon>
        <taxon>Brassica</taxon>
    </lineage>
</organism>
<reference evidence="1" key="1">
    <citation type="submission" date="2021-01" db="EMBL/GenBank/DDBJ databases">
        <authorList>
            <consortium name="Genoscope - CEA"/>
            <person name="William W."/>
        </authorList>
    </citation>
    <scope>NUCLEOTIDE SEQUENCE</scope>
</reference>